<reference evidence="10" key="2">
    <citation type="journal article" date="2019" name="Mol. Plant Microbe Interact.">
        <title>Genome sequence resources for four phytopathogenic fungi from the Colletotrichum orbiculare species complex.</title>
        <authorList>
            <person name="Gan P."/>
            <person name="Tsushima A."/>
            <person name="Narusaka M."/>
            <person name="Narusaka Y."/>
            <person name="Takano Y."/>
            <person name="Kubo Y."/>
            <person name="Shirasu K."/>
        </authorList>
    </citation>
    <scope>GENOME REANNOTATION</scope>
    <source>
        <strain evidence="10">104-T / ATCC 96160 / CBS 514.97 / LARS 414 / MAFF 240422</strain>
    </source>
</reference>
<keyword evidence="10" id="KW-1185">Reference proteome</keyword>
<dbReference type="AlphaFoldDB" id="A0A484FCJ7"/>
<feature type="transmembrane region" description="Helical" evidence="7">
    <location>
        <begin position="243"/>
        <end position="265"/>
    </location>
</feature>
<comment type="caution">
    <text evidence="9">The sequence shown here is derived from an EMBL/GenBank/DDBJ whole genome shotgun (WGS) entry which is preliminary data.</text>
</comment>
<evidence type="ECO:0000256" key="7">
    <source>
        <dbReference type="SAM" id="Phobius"/>
    </source>
</evidence>
<keyword evidence="2 7" id="KW-0812">Transmembrane</keyword>
<feature type="transmembrane region" description="Helical" evidence="7">
    <location>
        <begin position="285"/>
        <end position="305"/>
    </location>
</feature>
<keyword evidence="4 7" id="KW-0472">Membrane</keyword>
<dbReference type="InterPro" id="IPR052337">
    <property type="entry name" value="SAT4-like"/>
</dbReference>
<dbReference type="OrthoDB" id="2988756at2759"/>
<organism evidence="9 10">
    <name type="scientific">Colletotrichum orbiculare (strain 104-T / ATCC 96160 / CBS 514.97 / LARS 414 / MAFF 240422)</name>
    <name type="common">Cucumber anthracnose fungus</name>
    <name type="synonym">Colletotrichum lagenarium</name>
    <dbReference type="NCBI Taxonomy" id="1213857"/>
    <lineage>
        <taxon>Eukaryota</taxon>
        <taxon>Fungi</taxon>
        <taxon>Dikarya</taxon>
        <taxon>Ascomycota</taxon>
        <taxon>Pezizomycotina</taxon>
        <taxon>Sordariomycetes</taxon>
        <taxon>Hypocreomycetidae</taxon>
        <taxon>Glomerellales</taxon>
        <taxon>Glomerellaceae</taxon>
        <taxon>Colletotrichum</taxon>
        <taxon>Colletotrichum orbiculare species complex</taxon>
    </lineage>
</organism>
<keyword evidence="3 7" id="KW-1133">Transmembrane helix</keyword>
<evidence type="ECO:0000256" key="6">
    <source>
        <dbReference type="SAM" id="MobiDB-lite"/>
    </source>
</evidence>
<dbReference type="PANTHER" id="PTHR33048">
    <property type="entry name" value="PTH11-LIKE INTEGRAL MEMBRANE PROTEIN (AFU_ORTHOLOGUE AFUA_5G11245)"/>
    <property type="match status" value="1"/>
</dbReference>
<dbReference type="Pfam" id="PF20684">
    <property type="entry name" value="Fung_rhodopsin"/>
    <property type="match status" value="1"/>
</dbReference>
<dbReference type="InterPro" id="IPR049326">
    <property type="entry name" value="Rhodopsin_dom_fungi"/>
</dbReference>
<evidence type="ECO:0000256" key="1">
    <source>
        <dbReference type="ARBA" id="ARBA00004141"/>
    </source>
</evidence>
<evidence type="ECO:0000313" key="10">
    <source>
        <dbReference type="Proteomes" id="UP000014480"/>
    </source>
</evidence>
<evidence type="ECO:0000313" key="9">
    <source>
        <dbReference type="EMBL" id="TDZ15196.1"/>
    </source>
</evidence>
<feature type="transmembrane region" description="Helical" evidence="7">
    <location>
        <begin position="162"/>
        <end position="188"/>
    </location>
</feature>
<proteinExistence type="inferred from homology"/>
<evidence type="ECO:0000256" key="2">
    <source>
        <dbReference type="ARBA" id="ARBA00022692"/>
    </source>
</evidence>
<comment type="similarity">
    <text evidence="5">Belongs to the SAT4 family.</text>
</comment>
<sequence length="417" mass="46444">MSANAAPTNPAAAAQAAAYDAVFAEARRSTVEAWTLYAIGMAATALRTYARTKAVGIRNFRADDYLVWVAASSVQLFYTAQSTLAYEVGNVAHGLANNGMTRAERLALSTDSLEYQRRVIGSKIQVAGWTTYSALIWLLKLSMLIFYLRLMQGLERRYRVRIWVGVFLVIGTFFASIGAVCLACVPFQKYWQVSPDPGRYCQAATSLPVIWTSFASNVSTDIYILLIPIPLLWESKLKVAEKIALTIVLGAGMFVLVCATLKSVFVLIDPINGAQLAGTWGTRETFVATITTNLPMIFPLLRGWFLRLYPNDLRELNKNYERPDEFQTIEGGDGQSESRERRTVPSAKPVAMHSTFSESDERMVGYSNMPILNHSAPQIYETRPAMGIFVSSEVEIITENRPMRTGEKRPPHPPEVW</sequence>
<dbReference type="STRING" id="1213857.A0A484FCJ7"/>
<gene>
    <name evidence="9" type="ORF">Cob_v011994</name>
</gene>
<evidence type="ECO:0000256" key="5">
    <source>
        <dbReference type="ARBA" id="ARBA00038359"/>
    </source>
</evidence>
<evidence type="ECO:0000259" key="8">
    <source>
        <dbReference type="Pfam" id="PF20684"/>
    </source>
</evidence>
<dbReference type="PANTHER" id="PTHR33048:SF105">
    <property type="match status" value="1"/>
</dbReference>
<protein>
    <recommendedName>
        <fullName evidence="8">Rhodopsin domain-containing protein</fullName>
    </recommendedName>
</protein>
<dbReference type="EMBL" id="AMCV02000043">
    <property type="protein sequence ID" value="TDZ15196.1"/>
    <property type="molecule type" value="Genomic_DNA"/>
</dbReference>
<name>A0A484FCJ7_COLOR</name>
<reference evidence="10" key="1">
    <citation type="journal article" date="2013" name="New Phytol.">
        <title>Comparative genomic and transcriptomic analyses reveal the hemibiotrophic stage shift of Colletotrichum fungi.</title>
        <authorList>
            <person name="Gan P."/>
            <person name="Ikeda K."/>
            <person name="Irieda H."/>
            <person name="Narusaka M."/>
            <person name="O'Connell R.J."/>
            <person name="Narusaka Y."/>
            <person name="Takano Y."/>
            <person name="Kubo Y."/>
            <person name="Shirasu K."/>
        </authorList>
    </citation>
    <scope>NUCLEOTIDE SEQUENCE [LARGE SCALE GENOMIC DNA]</scope>
    <source>
        <strain evidence="10">104-T / ATCC 96160 / CBS 514.97 / LARS 414 / MAFF 240422</strain>
    </source>
</reference>
<accession>A0A484FCJ7</accession>
<feature type="domain" description="Rhodopsin" evidence="8">
    <location>
        <begin position="46"/>
        <end position="302"/>
    </location>
</feature>
<evidence type="ECO:0000256" key="4">
    <source>
        <dbReference type="ARBA" id="ARBA00023136"/>
    </source>
</evidence>
<comment type="subcellular location">
    <subcellularLocation>
        <location evidence="1">Membrane</location>
        <topology evidence="1">Multi-pass membrane protein</topology>
    </subcellularLocation>
</comment>
<dbReference type="GO" id="GO:0016020">
    <property type="term" value="C:membrane"/>
    <property type="evidence" value="ECO:0007669"/>
    <property type="project" value="UniProtKB-SubCell"/>
</dbReference>
<evidence type="ECO:0000256" key="3">
    <source>
        <dbReference type="ARBA" id="ARBA00022989"/>
    </source>
</evidence>
<feature type="transmembrane region" description="Helical" evidence="7">
    <location>
        <begin position="208"/>
        <end position="231"/>
    </location>
</feature>
<feature type="region of interest" description="Disordered" evidence="6">
    <location>
        <begin position="324"/>
        <end position="351"/>
    </location>
</feature>
<feature type="transmembrane region" description="Helical" evidence="7">
    <location>
        <begin position="126"/>
        <end position="150"/>
    </location>
</feature>
<dbReference type="Proteomes" id="UP000014480">
    <property type="component" value="Unassembled WGS sequence"/>
</dbReference>